<organism evidence="1 2">
    <name type="scientific">Nitrosovibrio tenuis</name>
    <dbReference type="NCBI Taxonomy" id="1233"/>
    <lineage>
        <taxon>Bacteria</taxon>
        <taxon>Pseudomonadati</taxon>
        <taxon>Pseudomonadota</taxon>
        <taxon>Betaproteobacteria</taxon>
        <taxon>Nitrosomonadales</taxon>
        <taxon>Nitrosomonadaceae</taxon>
        <taxon>Nitrosovibrio</taxon>
    </lineage>
</organism>
<gene>
    <name evidence="1" type="ORF">SAMN05216387_1051</name>
</gene>
<dbReference type="EMBL" id="FOBH01000005">
    <property type="protein sequence ID" value="SEL08302.1"/>
    <property type="molecule type" value="Genomic_DNA"/>
</dbReference>
<evidence type="ECO:0000313" key="1">
    <source>
        <dbReference type="EMBL" id="SEL08302.1"/>
    </source>
</evidence>
<dbReference type="AlphaFoldDB" id="A0A1H7MAW5"/>
<proteinExistence type="predicted"/>
<dbReference type="Proteomes" id="UP000198620">
    <property type="component" value="Unassembled WGS sequence"/>
</dbReference>
<keyword evidence="2" id="KW-1185">Reference proteome</keyword>
<sequence length="75" mass="8135">MSASILGRIFTFTAVADFICHDGKYGWQGPPGIFFDAGVRIEDRVFLPITAIPINFNSGPSLRSAAFTALFCYSA</sequence>
<evidence type="ECO:0000313" key="2">
    <source>
        <dbReference type="Proteomes" id="UP000198620"/>
    </source>
</evidence>
<accession>A0A1H7MAW5</accession>
<reference evidence="1 2" key="1">
    <citation type="submission" date="2016-10" db="EMBL/GenBank/DDBJ databases">
        <authorList>
            <person name="de Groot N.N."/>
        </authorList>
    </citation>
    <scope>NUCLEOTIDE SEQUENCE [LARGE SCALE GENOMIC DNA]</scope>
    <source>
        <strain evidence="1 2">Nv1</strain>
    </source>
</reference>
<name>A0A1H7MAW5_9PROT</name>
<protein>
    <submittedName>
        <fullName evidence="1">Uncharacterized protein</fullName>
    </submittedName>
</protein>